<name>A0A9R0IPG6_SPIOL</name>
<organism evidence="1 2">
    <name type="scientific">Spinacia oleracea</name>
    <name type="common">Spinach</name>
    <dbReference type="NCBI Taxonomy" id="3562"/>
    <lineage>
        <taxon>Eukaryota</taxon>
        <taxon>Viridiplantae</taxon>
        <taxon>Streptophyta</taxon>
        <taxon>Embryophyta</taxon>
        <taxon>Tracheophyta</taxon>
        <taxon>Spermatophyta</taxon>
        <taxon>Magnoliopsida</taxon>
        <taxon>eudicotyledons</taxon>
        <taxon>Gunneridae</taxon>
        <taxon>Pentapetalae</taxon>
        <taxon>Caryophyllales</taxon>
        <taxon>Chenopodiaceae</taxon>
        <taxon>Chenopodioideae</taxon>
        <taxon>Anserineae</taxon>
        <taxon>Spinacia</taxon>
    </lineage>
</organism>
<proteinExistence type="predicted"/>
<dbReference type="KEGG" id="soe:110792545"/>
<protein>
    <recommendedName>
        <fullName evidence="3">UspA domain-containing protein</fullName>
    </recommendedName>
</protein>
<dbReference type="PANTHER" id="PTHR47382:SF1">
    <property type="entry name" value="USPA DOMAIN-CONTAINING PROTEIN"/>
    <property type="match status" value="1"/>
</dbReference>
<reference evidence="1" key="1">
    <citation type="journal article" date="2021" name="Nat. Commun.">
        <title>Genomic analyses provide insights into spinach domestication and the genetic basis of agronomic traits.</title>
        <authorList>
            <person name="Cai X."/>
            <person name="Sun X."/>
            <person name="Xu C."/>
            <person name="Sun H."/>
            <person name="Wang X."/>
            <person name="Ge C."/>
            <person name="Zhang Z."/>
            <person name="Wang Q."/>
            <person name="Fei Z."/>
            <person name="Jiao C."/>
            <person name="Wang Q."/>
        </authorList>
    </citation>
    <scope>NUCLEOTIDE SEQUENCE [LARGE SCALE GENOMIC DNA]</scope>
    <source>
        <strain evidence="1">cv. Varoflay</strain>
    </source>
</reference>
<evidence type="ECO:0000313" key="1">
    <source>
        <dbReference type="Proteomes" id="UP000813463"/>
    </source>
</evidence>
<dbReference type="AlphaFoldDB" id="A0A9R0IPG6"/>
<accession>A0A9R0IPG6</accession>
<dbReference type="RefSeq" id="XP_021853057.2">
    <property type="nucleotide sequence ID" value="XM_021997365.2"/>
</dbReference>
<dbReference type="SUPFAM" id="SSF52402">
    <property type="entry name" value="Adenine nucleotide alpha hydrolases-like"/>
    <property type="match status" value="1"/>
</dbReference>
<keyword evidence="1" id="KW-1185">Reference proteome</keyword>
<reference evidence="2" key="2">
    <citation type="submission" date="2025-08" db="UniProtKB">
        <authorList>
            <consortium name="RefSeq"/>
        </authorList>
    </citation>
    <scope>IDENTIFICATION</scope>
    <source>
        <tissue evidence="2">Leaf</tissue>
    </source>
</reference>
<evidence type="ECO:0000313" key="2">
    <source>
        <dbReference type="RefSeq" id="XP_021853057.2"/>
    </source>
</evidence>
<dbReference type="InterPro" id="IPR014729">
    <property type="entry name" value="Rossmann-like_a/b/a_fold"/>
</dbReference>
<dbReference type="Gene3D" id="3.40.50.620">
    <property type="entry name" value="HUPs"/>
    <property type="match status" value="1"/>
</dbReference>
<evidence type="ECO:0008006" key="3">
    <source>
        <dbReference type="Google" id="ProtNLM"/>
    </source>
</evidence>
<gene>
    <name evidence="2" type="primary">LOC110792545</name>
</gene>
<dbReference type="Proteomes" id="UP000813463">
    <property type="component" value="Chromosome 5"/>
</dbReference>
<sequence length="247" mass="28285">MENETYYDEVETLEFQPSRNHRESNKIAPEIIEIEEEENDDEYKENKIEDVYVAVGKDDLQLLKWVLANVVVTGARVNLIHVSHPISSISTSVGRLWVGPLSPEQAKIYATEEHNKRKNLLHKYIRLCLDHKVNVDTILIESSETTKAILDLIPVLNMTSLVMGAKHPTSSRRLIKGLSKGVLIQNNAPDYCKVTLVYVGKKNVDNQGKMYHIPSSFISSNDKHTKPTRQKYERNNMECACFPIKFY</sequence>
<dbReference type="PANTHER" id="PTHR47382">
    <property type="entry name" value="U-BOX DOMAIN-CONTAINING PROTEIN 52-LIKE"/>
    <property type="match status" value="1"/>
</dbReference>
<dbReference type="GeneID" id="110792545"/>